<dbReference type="GO" id="GO:0030001">
    <property type="term" value="P:metal ion transport"/>
    <property type="evidence" value="ECO:0007669"/>
    <property type="project" value="UniProtKB-ARBA"/>
</dbReference>
<dbReference type="InterPro" id="IPR023214">
    <property type="entry name" value="HAD_sf"/>
</dbReference>
<evidence type="ECO:0000256" key="5">
    <source>
        <dbReference type="ARBA" id="ARBA00022741"/>
    </source>
</evidence>
<keyword evidence="3 10" id="KW-0812">Transmembrane</keyword>
<keyword evidence="10" id="KW-1003">Cell membrane</keyword>
<evidence type="ECO:0000259" key="11">
    <source>
        <dbReference type="PROSITE" id="PS50846"/>
    </source>
</evidence>
<dbReference type="Proteomes" id="UP000831534">
    <property type="component" value="Chromosome"/>
</dbReference>
<accession>A0ABD8B7C3</accession>
<evidence type="ECO:0000313" key="12">
    <source>
        <dbReference type="EMBL" id="XHH49753.1"/>
    </source>
</evidence>
<dbReference type="SUPFAM" id="SSF55008">
    <property type="entry name" value="HMA, heavy metal-associated domain"/>
    <property type="match status" value="1"/>
</dbReference>
<keyword evidence="4 10" id="KW-0479">Metal-binding</keyword>
<dbReference type="GO" id="GO:0012505">
    <property type="term" value="C:endomembrane system"/>
    <property type="evidence" value="ECO:0007669"/>
    <property type="project" value="UniProtKB-SubCell"/>
</dbReference>
<dbReference type="NCBIfam" id="TIGR01511">
    <property type="entry name" value="ATPase-IB1_Cu"/>
    <property type="match status" value="1"/>
</dbReference>
<keyword evidence="8 10" id="KW-1133">Transmembrane helix</keyword>
<dbReference type="Gene3D" id="2.70.150.10">
    <property type="entry name" value="Calcium-transporting ATPase, cytoplasmic transduction domain A"/>
    <property type="match status" value="1"/>
</dbReference>
<evidence type="ECO:0000256" key="4">
    <source>
        <dbReference type="ARBA" id="ARBA00022723"/>
    </source>
</evidence>
<dbReference type="NCBIfam" id="TIGR01494">
    <property type="entry name" value="ATPase_P-type"/>
    <property type="match status" value="1"/>
</dbReference>
<dbReference type="InterPro" id="IPR023299">
    <property type="entry name" value="ATPase_P-typ_cyto_dom_N"/>
</dbReference>
<feature type="transmembrane region" description="Helical" evidence="10">
    <location>
        <begin position="664"/>
        <end position="684"/>
    </location>
</feature>
<dbReference type="Gene3D" id="3.30.70.100">
    <property type="match status" value="1"/>
</dbReference>
<dbReference type="InterPro" id="IPR036412">
    <property type="entry name" value="HAD-like_sf"/>
</dbReference>
<evidence type="ECO:0000256" key="2">
    <source>
        <dbReference type="ARBA" id="ARBA00006024"/>
    </source>
</evidence>
<feature type="transmembrane region" description="Helical" evidence="10">
    <location>
        <begin position="148"/>
        <end position="169"/>
    </location>
</feature>
<feature type="domain" description="HMA" evidence="11">
    <location>
        <begin position="3"/>
        <end position="68"/>
    </location>
</feature>
<evidence type="ECO:0000313" key="13">
    <source>
        <dbReference type="Proteomes" id="UP000831534"/>
    </source>
</evidence>
<dbReference type="FunFam" id="3.30.70.100:FF:000001">
    <property type="entry name" value="ATPase copper transporting beta"/>
    <property type="match status" value="1"/>
</dbReference>
<comment type="subcellular location">
    <subcellularLocation>
        <location evidence="10">Cell membrane</location>
    </subcellularLocation>
    <subcellularLocation>
        <location evidence="1">Endomembrane system</location>
        <topology evidence="1">Multi-pass membrane protein</topology>
    </subcellularLocation>
</comment>
<dbReference type="RefSeq" id="WP_034334898.1">
    <property type="nucleotide sequence ID" value="NZ_CP091521.1"/>
</dbReference>
<dbReference type="SUPFAM" id="SSF56784">
    <property type="entry name" value="HAD-like"/>
    <property type="match status" value="1"/>
</dbReference>
<dbReference type="EMBL" id="CP091521">
    <property type="protein sequence ID" value="XHH49753.1"/>
    <property type="molecule type" value="Genomic_DNA"/>
</dbReference>
<keyword evidence="7" id="KW-1278">Translocase</keyword>
<evidence type="ECO:0000256" key="9">
    <source>
        <dbReference type="ARBA" id="ARBA00023136"/>
    </source>
</evidence>
<feature type="transmembrane region" description="Helical" evidence="10">
    <location>
        <begin position="91"/>
        <end position="111"/>
    </location>
</feature>
<dbReference type="InterPro" id="IPR059000">
    <property type="entry name" value="ATPase_P-type_domA"/>
</dbReference>
<dbReference type="PROSITE" id="PS50846">
    <property type="entry name" value="HMA_2"/>
    <property type="match status" value="1"/>
</dbReference>
<dbReference type="PROSITE" id="PS00154">
    <property type="entry name" value="ATPASE_E1_E2"/>
    <property type="match status" value="1"/>
</dbReference>
<evidence type="ECO:0000256" key="3">
    <source>
        <dbReference type="ARBA" id="ARBA00022692"/>
    </source>
</evidence>
<keyword evidence="13" id="KW-1185">Reference proteome</keyword>
<organism evidence="12 13">
    <name type="scientific">Conchiformibius kuhniae</name>
    <dbReference type="NCBI Taxonomy" id="211502"/>
    <lineage>
        <taxon>Bacteria</taxon>
        <taxon>Pseudomonadati</taxon>
        <taxon>Pseudomonadota</taxon>
        <taxon>Betaproteobacteria</taxon>
        <taxon>Neisseriales</taxon>
        <taxon>Neisseriaceae</taxon>
        <taxon>Conchiformibius</taxon>
    </lineage>
</organism>
<dbReference type="GO" id="GO:0015662">
    <property type="term" value="F:P-type ion transporter activity"/>
    <property type="evidence" value="ECO:0007669"/>
    <property type="project" value="UniProtKB-ARBA"/>
</dbReference>
<dbReference type="KEGG" id="ckh:LVJ77_08075"/>
<dbReference type="InterPro" id="IPR018303">
    <property type="entry name" value="ATPase_P-typ_P_site"/>
</dbReference>
<dbReference type="GO" id="GO:0005524">
    <property type="term" value="F:ATP binding"/>
    <property type="evidence" value="ECO:0007669"/>
    <property type="project" value="UniProtKB-UniRule"/>
</dbReference>
<reference evidence="12 13" key="1">
    <citation type="journal article" date="2022" name="Res Sq">
        <title>Evolution of multicellular longitudinally dividing oral cavity symbionts (Neisseriaceae).</title>
        <authorList>
            <person name="Nyongesa S."/>
            <person name="Weber P."/>
            <person name="Bernet E."/>
            <person name="Pullido F."/>
            <person name="Nieckarz M."/>
            <person name="Delaby M."/>
            <person name="Nieves C."/>
            <person name="Viehboeck T."/>
            <person name="Krause N."/>
            <person name="Rivera-Millot A."/>
            <person name="Nakamura A."/>
            <person name="Vischer N."/>
            <person name="VanNieuwenhze M."/>
            <person name="Brun Y."/>
            <person name="Cava F."/>
            <person name="Bulgheresi S."/>
            <person name="Veyrier F."/>
        </authorList>
    </citation>
    <scope>NUCLEOTIDE SEQUENCE [LARGE SCALE GENOMIC DNA]</scope>
    <source>
        <strain evidence="12 13">17694</strain>
    </source>
</reference>
<dbReference type="PANTHER" id="PTHR43520">
    <property type="entry name" value="ATP7, ISOFORM B"/>
    <property type="match status" value="1"/>
</dbReference>
<dbReference type="AlphaFoldDB" id="A0ABD8B7C3"/>
<sequence length="715" mass="73934">MMPVSHLKIGGMSCQGCANRIEKALRRHGAVRHAEVSFAAETARVEHDADIGAAELALWVSGMGFRARVLSSDVPESGEAKPLAPDWRLKLLLALTATFVPGMAGMVFGSHALMPPLWWQVAAATVVQLYLAQPFYRRAWAALRAKSANMDVLVALGTVAAYGYSLAMMRHGAHAVYFETGVMVIAFVSLGKYWEARLKRHSLNGLALLFKLMPQQARVWRDGAWTDVPAGEVALGEKLLGVHGGRVAADGTVLSGEAWADESHLTGEAAPVPKAAGDTVLAGSVLHGSVAYRADKLGSETLLGDMMRALAQAQAEKAPAAALADRVAAVFVPMVGAAAVLAFVANVAAGTGSGTALVRAVAVLVAACPCALGLATPAAVMAGMAAAVRHGVWFKTPAALEAAADADTAAFDKTGTLTEGRPDIVAVWTAPHFDAETVLRAAAALERHSLHPFAAAIVRRAEAGQPALPAVSDPHTEAGQGIAGVVDGIGTVRTGSPAFCGLDTADLPDEAVWRDQSIAAVAVNGKAAGAFAFADALKPDSAAAIKRLKQMGMEVCILSGDRSEAVARTAAALGISQAWGGLSPRGKTEIIARLNAQGKHVAMFGDGINDAPALAAAAIGFAPYGSSAAAEHSAQAVLTRPSVAQAADAFALARATRRTIRQNLFFAFAYNTMAIPMAACGAFSPTVAGMAMACSSVSVLLNALRLKNRWFGKQI</sequence>
<dbReference type="InterPro" id="IPR008250">
    <property type="entry name" value="ATPase_P-typ_transduc_dom_A_sf"/>
</dbReference>
<evidence type="ECO:0000256" key="10">
    <source>
        <dbReference type="RuleBase" id="RU362081"/>
    </source>
</evidence>
<proteinExistence type="inferred from homology"/>
<dbReference type="InterPro" id="IPR017969">
    <property type="entry name" value="Heavy-metal-associated_CS"/>
</dbReference>
<dbReference type="GO" id="GO:0005886">
    <property type="term" value="C:plasma membrane"/>
    <property type="evidence" value="ECO:0007669"/>
    <property type="project" value="UniProtKB-SubCell"/>
</dbReference>
<dbReference type="Gene3D" id="3.40.1110.10">
    <property type="entry name" value="Calcium-transporting ATPase, cytoplasmic domain N"/>
    <property type="match status" value="1"/>
</dbReference>
<dbReference type="PROSITE" id="PS01047">
    <property type="entry name" value="HMA_1"/>
    <property type="match status" value="1"/>
</dbReference>
<dbReference type="Gene3D" id="3.40.50.1000">
    <property type="entry name" value="HAD superfamily/HAD-like"/>
    <property type="match status" value="1"/>
</dbReference>
<dbReference type="PANTHER" id="PTHR43520:SF8">
    <property type="entry name" value="P-TYPE CU(+) TRANSPORTER"/>
    <property type="match status" value="1"/>
</dbReference>
<feature type="transmembrane region" description="Helical" evidence="10">
    <location>
        <begin position="175"/>
        <end position="194"/>
    </location>
</feature>
<dbReference type="NCBIfam" id="TIGR01525">
    <property type="entry name" value="ATPase-IB_hvy"/>
    <property type="match status" value="1"/>
</dbReference>
<dbReference type="Pfam" id="PF00122">
    <property type="entry name" value="E1-E2_ATPase"/>
    <property type="match status" value="1"/>
</dbReference>
<evidence type="ECO:0000256" key="6">
    <source>
        <dbReference type="ARBA" id="ARBA00022840"/>
    </source>
</evidence>
<dbReference type="InterPro" id="IPR023298">
    <property type="entry name" value="ATPase_P-typ_TM_dom_sf"/>
</dbReference>
<dbReference type="CDD" id="cd00371">
    <property type="entry name" value="HMA"/>
    <property type="match status" value="1"/>
</dbReference>
<dbReference type="PRINTS" id="PR00120">
    <property type="entry name" value="HATPASE"/>
</dbReference>
<dbReference type="Pfam" id="PF00702">
    <property type="entry name" value="Hydrolase"/>
    <property type="match status" value="1"/>
</dbReference>
<dbReference type="InterPro" id="IPR006121">
    <property type="entry name" value="HMA_dom"/>
</dbReference>
<dbReference type="GO" id="GO:0046872">
    <property type="term" value="F:metal ion binding"/>
    <property type="evidence" value="ECO:0007669"/>
    <property type="project" value="UniProtKB-KW"/>
</dbReference>
<protein>
    <submittedName>
        <fullName evidence="12">Heavy metal translocating P-type ATPase</fullName>
    </submittedName>
</protein>
<gene>
    <name evidence="12" type="ORF">LVJ77_08075</name>
</gene>
<dbReference type="SUPFAM" id="SSF81653">
    <property type="entry name" value="Calcium ATPase, transduction domain A"/>
    <property type="match status" value="1"/>
</dbReference>
<feature type="transmembrane region" description="Helical" evidence="10">
    <location>
        <begin position="327"/>
        <end position="349"/>
    </location>
</feature>
<feature type="transmembrane region" description="Helical" evidence="10">
    <location>
        <begin position="690"/>
        <end position="706"/>
    </location>
</feature>
<evidence type="ECO:0000256" key="8">
    <source>
        <dbReference type="ARBA" id="ARBA00022989"/>
    </source>
</evidence>
<dbReference type="PRINTS" id="PR00119">
    <property type="entry name" value="CATATPASE"/>
</dbReference>
<feature type="transmembrane region" description="Helical" evidence="10">
    <location>
        <begin position="361"/>
        <end position="388"/>
    </location>
</feature>
<dbReference type="Pfam" id="PF00403">
    <property type="entry name" value="HMA"/>
    <property type="match status" value="1"/>
</dbReference>
<dbReference type="InterPro" id="IPR036163">
    <property type="entry name" value="HMA_dom_sf"/>
</dbReference>
<evidence type="ECO:0000256" key="7">
    <source>
        <dbReference type="ARBA" id="ARBA00022967"/>
    </source>
</evidence>
<dbReference type="InterPro" id="IPR001757">
    <property type="entry name" value="P_typ_ATPase"/>
</dbReference>
<dbReference type="SUPFAM" id="SSF81665">
    <property type="entry name" value="Calcium ATPase, transmembrane domain M"/>
    <property type="match status" value="1"/>
</dbReference>
<keyword evidence="9 10" id="KW-0472">Membrane</keyword>
<name>A0ABD8B7C3_9NEIS</name>
<comment type="similarity">
    <text evidence="2 10">Belongs to the cation transport ATPase (P-type) (TC 3.A.3) family. Type IB subfamily.</text>
</comment>
<dbReference type="InterPro" id="IPR027256">
    <property type="entry name" value="P-typ_ATPase_IB"/>
</dbReference>
<feature type="transmembrane region" description="Helical" evidence="10">
    <location>
        <begin position="117"/>
        <end position="136"/>
    </location>
</feature>
<evidence type="ECO:0000256" key="1">
    <source>
        <dbReference type="ARBA" id="ARBA00004127"/>
    </source>
</evidence>
<keyword evidence="5 10" id="KW-0547">Nucleotide-binding</keyword>
<keyword evidence="6 10" id="KW-0067">ATP-binding</keyword>